<feature type="transmembrane region" description="Helical" evidence="1">
    <location>
        <begin position="172"/>
        <end position="191"/>
    </location>
</feature>
<keyword evidence="1" id="KW-0812">Transmembrane</keyword>
<reference evidence="2" key="1">
    <citation type="journal article" date="2020" name="New Phytol.">
        <title>Comparative genomics reveals dynamic genome evolution in host specialist ectomycorrhizal fungi.</title>
        <authorList>
            <person name="Lofgren L.A."/>
            <person name="Nguyen N.H."/>
            <person name="Vilgalys R."/>
            <person name="Ruytinx J."/>
            <person name="Liao H.L."/>
            <person name="Branco S."/>
            <person name="Kuo A."/>
            <person name="LaButti K."/>
            <person name="Lipzen A."/>
            <person name="Andreopoulos W."/>
            <person name="Pangilinan J."/>
            <person name="Riley R."/>
            <person name="Hundley H."/>
            <person name="Na H."/>
            <person name="Barry K."/>
            <person name="Grigoriev I.V."/>
            <person name="Stajich J.E."/>
            <person name="Kennedy P.G."/>
        </authorList>
    </citation>
    <scope>NUCLEOTIDE SEQUENCE</scope>
    <source>
        <strain evidence="2">FC203</strain>
    </source>
</reference>
<keyword evidence="3" id="KW-1185">Reference proteome</keyword>
<accession>A0AAD4EJT2</accession>
<feature type="transmembrane region" description="Helical" evidence="1">
    <location>
        <begin position="97"/>
        <end position="118"/>
    </location>
</feature>
<organism evidence="2 3">
    <name type="scientific">Suillus fuscotomentosus</name>
    <dbReference type="NCBI Taxonomy" id="1912939"/>
    <lineage>
        <taxon>Eukaryota</taxon>
        <taxon>Fungi</taxon>
        <taxon>Dikarya</taxon>
        <taxon>Basidiomycota</taxon>
        <taxon>Agaricomycotina</taxon>
        <taxon>Agaricomycetes</taxon>
        <taxon>Agaricomycetidae</taxon>
        <taxon>Boletales</taxon>
        <taxon>Suillineae</taxon>
        <taxon>Suillaceae</taxon>
        <taxon>Suillus</taxon>
    </lineage>
</organism>
<name>A0AAD4EJT2_9AGAM</name>
<dbReference type="RefSeq" id="XP_041231864.1">
    <property type="nucleotide sequence ID" value="XM_041372257.1"/>
</dbReference>
<comment type="caution">
    <text evidence="2">The sequence shown here is derived from an EMBL/GenBank/DDBJ whole genome shotgun (WGS) entry which is preliminary data.</text>
</comment>
<dbReference type="AlphaFoldDB" id="A0AAD4EJT2"/>
<sequence>MSSGQTLAQMNLTCLWLETILYGINCILFGTCVYVISIKGPAYSKLLLCATSFQFALATTHVILMFVQAMIAFTNATNVITPDGANLYYAATAGNRVFLFCQLIYIFNVFTQELLLIWRLYVVWNQDIKVCILPLIMWVAHCVTASIAVALLAPKHTNIFSHTFRAFVLSGWTLEMVLNVTVTTGIVYRIWRTGKQTAALTTSGSSGFRYKSTIITIVESGALITTCTCVIFFLWVAGNVSGLVAIDIAMQVATMTPLLIIVRAGFKRSHSSLQVGSSEGHSSSYPRSLEFNVATVSDYPMDIIKCGTKRGTKGKD</sequence>
<gene>
    <name evidence="2" type="ORF">F5891DRAFT_558280</name>
</gene>
<keyword evidence="1" id="KW-0472">Membrane</keyword>
<evidence type="ECO:0000313" key="3">
    <source>
        <dbReference type="Proteomes" id="UP001195769"/>
    </source>
</evidence>
<dbReference type="GeneID" id="64666555"/>
<dbReference type="EMBL" id="JABBWK010000005">
    <property type="protein sequence ID" value="KAG1906289.1"/>
    <property type="molecule type" value="Genomic_DNA"/>
</dbReference>
<feature type="transmembrane region" description="Helical" evidence="1">
    <location>
        <begin position="212"/>
        <end position="237"/>
    </location>
</feature>
<dbReference type="Proteomes" id="UP001195769">
    <property type="component" value="Unassembled WGS sequence"/>
</dbReference>
<evidence type="ECO:0000313" key="2">
    <source>
        <dbReference type="EMBL" id="KAG1906289.1"/>
    </source>
</evidence>
<feature type="transmembrane region" description="Helical" evidence="1">
    <location>
        <begin position="243"/>
        <end position="262"/>
    </location>
</feature>
<feature type="transmembrane region" description="Helical" evidence="1">
    <location>
        <begin position="20"/>
        <end position="37"/>
    </location>
</feature>
<evidence type="ECO:0000256" key="1">
    <source>
        <dbReference type="SAM" id="Phobius"/>
    </source>
</evidence>
<feature type="transmembrane region" description="Helical" evidence="1">
    <location>
        <begin position="130"/>
        <end position="152"/>
    </location>
</feature>
<keyword evidence="1" id="KW-1133">Transmembrane helix</keyword>
<feature type="transmembrane region" description="Helical" evidence="1">
    <location>
        <begin position="46"/>
        <end position="73"/>
    </location>
</feature>
<proteinExistence type="predicted"/>
<protein>
    <submittedName>
        <fullName evidence="2">Uncharacterized protein</fullName>
    </submittedName>
</protein>